<dbReference type="RefSeq" id="WP_188957042.1">
    <property type="nucleotide sequence ID" value="NZ_BMIB01000005.1"/>
</dbReference>
<comment type="caution">
    <text evidence="4">The sequence shown here is derived from an EMBL/GenBank/DDBJ whole genome shotgun (WGS) entry which is preliminary data.</text>
</comment>
<keyword evidence="3" id="KW-0732">Signal</keyword>
<evidence type="ECO:0000256" key="1">
    <source>
        <dbReference type="ARBA" id="ARBA00022441"/>
    </source>
</evidence>
<keyword evidence="1" id="KW-0880">Kelch repeat</keyword>
<protein>
    <recommendedName>
        <fullName evidence="6">Galactose oxidase, central domain</fullName>
    </recommendedName>
</protein>
<dbReference type="InterPro" id="IPR056734">
    <property type="entry name" value="NANM"/>
</dbReference>
<feature type="signal peptide" evidence="3">
    <location>
        <begin position="1"/>
        <end position="24"/>
    </location>
</feature>
<evidence type="ECO:0000256" key="3">
    <source>
        <dbReference type="SAM" id="SignalP"/>
    </source>
</evidence>
<dbReference type="PANTHER" id="PTHR45632:SF3">
    <property type="entry name" value="KELCH-LIKE PROTEIN 32"/>
    <property type="match status" value="1"/>
</dbReference>
<dbReference type="AlphaFoldDB" id="A0A917J2P3"/>
<evidence type="ECO:0000313" key="5">
    <source>
        <dbReference type="Proteomes" id="UP000627292"/>
    </source>
</evidence>
<organism evidence="4 5">
    <name type="scientific">Filimonas zeae</name>
    <dbReference type="NCBI Taxonomy" id="1737353"/>
    <lineage>
        <taxon>Bacteria</taxon>
        <taxon>Pseudomonadati</taxon>
        <taxon>Bacteroidota</taxon>
        <taxon>Chitinophagia</taxon>
        <taxon>Chitinophagales</taxon>
        <taxon>Chitinophagaceae</taxon>
        <taxon>Filimonas</taxon>
    </lineage>
</organism>
<evidence type="ECO:0000313" key="4">
    <source>
        <dbReference type="EMBL" id="GGH78648.1"/>
    </source>
</evidence>
<evidence type="ECO:0008006" key="6">
    <source>
        <dbReference type="Google" id="ProtNLM"/>
    </source>
</evidence>
<evidence type="ECO:0000256" key="2">
    <source>
        <dbReference type="ARBA" id="ARBA00022737"/>
    </source>
</evidence>
<proteinExistence type="predicted"/>
<name>A0A917J2P3_9BACT</name>
<dbReference type="PANTHER" id="PTHR45632">
    <property type="entry name" value="LD33804P"/>
    <property type="match status" value="1"/>
</dbReference>
<dbReference type="InterPro" id="IPR015915">
    <property type="entry name" value="Kelch-typ_b-propeller"/>
</dbReference>
<sequence>MKKTVCFAITVGVALLTFSCTKNPDTPDTEAGNWVRRGTLDGPARSGAVSFVINDTAYIGTGFNQNVQTYKNEHGDDLIKNGFLRDFWKLNMPPVSEGNTQENYTWTQVEELPGPNGFRAYAVGFNIGNIGYVGTGMSADRYTMLKDFYAFDGTKWEQKADFPGSPRQYAVGFGFGSRGYITTGDDGANTQKDNYQYNPEDNSWRAVTALSGTKRQGASVFVHKNKAYVFGGYSSFDKVTDMWAMDSATLKWEYKGNLINELDDSRDDDYTDICRQYGSAFVIGDYGYYTAGDNRGILISSTWRYDFANNQWARRTPLERAARTKALGFSVHNRGFVGTGATGSQAMDDFQEFMPNQTVDAAD</sequence>
<dbReference type="Gene3D" id="2.120.10.80">
    <property type="entry name" value="Kelch-type beta propeller"/>
    <property type="match status" value="2"/>
</dbReference>
<reference evidence="4" key="1">
    <citation type="journal article" date="2014" name="Int. J. Syst. Evol. Microbiol.">
        <title>Complete genome sequence of Corynebacterium casei LMG S-19264T (=DSM 44701T), isolated from a smear-ripened cheese.</title>
        <authorList>
            <consortium name="US DOE Joint Genome Institute (JGI-PGF)"/>
            <person name="Walter F."/>
            <person name="Albersmeier A."/>
            <person name="Kalinowski J."/>
            <person name="Ruckert C."/>
        </authorList>
    </citation>
    <scope>NUCLEOTIDE SEQUENCE</scope>
    <source>
        <strain evidence="4">CGMCC 1.15290</strain>
    </source>
</reference>
<gene>
    <name evidence="4" type="ORF">GCM10011379_46820</name>
</gene>
<dbReference type="EMBL" id="BMIB01000005">
    <property type="protein sequence ID" value="GGH78648.1"/>
    <property type="molecule type" value="Genomic_DNA"/>
</dbReference>
<accession>A0A917J2P3</accession>
<feature type="chain" id="PRO_5037457612" description="Galactose oxidase, central domain" evidence="3">
    <location>
        <begin position="25"/>
        <end position="363"/>
    </location>
</feature>
<dbReference type="PROSITE" id="PS51257">
    <property type="entry name" value="PROKAR_LIPOPROTEIN"/>
    <property type="match status" value="1"/>
</dbReference>
<dbReference type="Pfam" id="PF24996">
    <property type="entry name" value="NANM"/>
    <property type="match status" value="1"/>
</dbReference>
<reference evidence="4" key="2">
    <citation type="submission" date="2020-09" db="EMBL/GenBank/DDBJ databases">
        <authorList>
            <person name="Sun Q."/>
            <person name="Zhou Y."/>
        </authorList>
    </citation>
    <scope>NUCLEOTIDE SEQUENCE</scope>
    <source>
        <strain evidence="4">CGMCC 1.15290</strain>
    </source>
</reference>
<keyword evidence="5" id="KW-1185">Reference proteome</keyword>
<keyword evidence="2" id="KW-0677">Repeat</keyword>
<dbReference type="SUPFAM" id="SSF117281">
    <property type="entry name" value="Kelch motif"/>
    <property type="match status" value="1"/>
</dbReference>
<dbReference type="Proteomes" id="UP000627292">
    <property type="component" value="Unassembled WGS sequence"/>
</dbReference>